<keyword evidence="4 6" id="KW-0067">ATP-binding</keyword>
<evidence type="ECO:0000313" key="11">
    <source>
        <dbReference type="EMBL" id="KAG6749805.1"/>
    </source>
</evidence>
<proteinExistence type="inferred from homology"/>
<dbReference type="Pfam" id="PF05188">
    <property type="entry name" value="MutS_II"/>
    <property type="match status" value="1"/>
</dbReference>
<keyword evidence="8" id="KW-0812">Transmembrane</keyword>
<dbReference type="InterPro" id="IPR007860">
    <property type="entry name" value="DNA_mmatch_repair_MutS_con_dom"/>
</dbReference>
<dbReference type="PIRSF" id="PIRSF037677">
    <property type="entry name" value="DNA_mis_repair_Msh6"/>
    <property type="match status" value="1"/>
</dbReference>
<name>A0A8X7YGV2_POPTO</name>
<dbReference type="Pfam" id="PF05192">
    <property type="entry name" value="MutS_III"/>
    <property type="match status" value="2"/>
</dbReference>
<feature type="domain" description="DNA mismatch repair proteins mutS family" evidence="10">
    <location>
        <begin position="1084"/>
        <end position="1331"/>
    </location>
</feature>
<dbReference type="FunFam" id="1.10.1420.10:FF:000005">
    <property type="entry name" value="DNA mismatch repair protein"/>
    <property type="match status" value="1"/>
</dbReference>
<feature type="compositionally biased region" description="Polar residues" evidence="7">
    <location>
        <begin position="1"/>
        <end position="25"/>
    </location>
</feature>
<keyword evidence="8" id="KW-1133">Transmembrane helix</keyword>
<comment type="caution">
    <text evidence="11">The sequence shown here is derived from an EMBL/GenBank/DDBJ whole genome shotgun (WGS) entry which is preliminary data.</text>
</comment>
<evidence type="ECO:0000259" key="10">
    <source>
        <dbReference type="SMART" id="SM00534"/>
    </source>
</evidence>
<feature type="compositionally biased region" description="Low complexity" evidence="7">
    <location>
        <begin position="26"/>
        <end position="39"/>
    </location>
</feature>
<feature type="compositionally biased region" description="Low complexity" evidence="7">
    <location>
        <begin position="52"/>
        <end position="71"/>
    </location>
</feature>
<evidence type="ECO:0000256" key="2">
    <source>
        <dbReference type="ARBA" id="ARBA00022741"/>
    </source>
</evidence>
<keyword evidence="6" id="KW-0234">DNA repair</keyword>
<sequence length="1460" mass="161722">MAPSRKQSNGRSPIVNPQRQITAFFSKTTTTPSPTLSKKQIPKSHTKPNPNPSSRTQSPSSSPTTPSPVQSRPKKPLLVIGQTPSPSPSTVGVYGKEAVERRVRVYWPLDKSWYEGLVKSYDDESKKHLIQYDDCEEELLDLSNEKIEWVEPCVKKFKRLRRGSLGFRKIVLEDDEMENVQGDNGGAGCGSGGDESSDEDWGKNAEKDVSEEEDVDLMDEEEADDGKKGKRGGKDSRKRKASGEGGKLDSGKKGKSGEDASTRGVKVSVVEPVKNKENGVFSGVDNALMTDASERFSTREAEKFPFLGRERRDAKRRRPGDVDYDPRTLYLPAEFAKSLTGGQRQWWEFKSKHMDKVLFFKMGKFYELFEMDAHVGAKELDLQYMKGEQPHCGFPEKNFSLNVEKLARKGYRVLVVEQTETPEQLELRRKEKGSKDKVVKREICAVITKGTLTEGEFLSANPDASYLMALTESCQSLANQGLERIFGVCVVDVTTSRIILGQFGDDAECSSLCCLLSELRPVEIVKPAKMLSSETERVMVRHTRNPLVSELAPLSEFWDAEKTVQEVKTIYKRVGDLSASGPLNKTDLDTTNLNVGEYRPGCLPSILSELVNKGENGSLALSALGGALYYLKQAFLDETLLRFAKFESLPCSDFCEVAKKPYMILDAAAMDNLEIFENSRNGDTSGTLYAQLNHCVTAFGKRLLKTWLARPLYHLESIKDRQVAVAGLRVFVVVCKTSNLGLAAMMLQVQGLRAATSSKIAERQDYFQMGVNQPMMLEFQKALSGLPDIERLLARIFSTSEANGRNANKVVLYEDAAKKQLQEFISALRGCESVAQACSSLAVILENVESGRLHHLLTPGKGLPDILPILKHFKSAFDWVEANNSGRIIPHDGVDVEYDSACEKVKEVESSLARHLKEQQKLLGDKSITYVTVGKEAYLLEVPEHLRGSIPQDYELRSSKKGFYRYWTPSIKKFLGELSQAESEKESALKSILQRLIVCFCKYHDKWRQLVSATAELDVLISLAIASDFYEGPACCPTIIGSSLSSEVPCLSAKKLGHPVLRSDSLGKGAFVPNDISIGGSGCASFILLTGPNMGGKSTLLRQVCLAVILAQIGADVPAESFELSPVDRIFVRMGAKDHIMAGQSTFLTELSETALMLFVDVAEMVMYRRMFVIVSKVPKFQILANCNRSTSTVLIGFRLSAFSCLTFLCMLVQSSATRNSLVALDELGRGTSTSDGQAIAESVLEHFVHKVQCRGMFSTHYHRLAVDYQKDSKVSLYHMSCQVGNGVGVEEVTFLYRLRPGACPKSYGVNVARLAGLPDSILHNAAAKSREFEAVYGRHRKGSEGKLAIQNCDKMFFAIYQANFTLTKILWELLSFKSLEHLKGIVLPLCMVVMSRRGVQRTKAEVVHNVTCFRSDACFGKAGGSTLPIGVAMAFFNFLVIGWGFSNVKFHITLDVTDF</sequence>
<dbReference type="InterPro" id="IPR007695">
    <property type="entry name" value="DNA_mismatch_repair_MutS-lik_N"/>
</dbReference>
<dbReference type="InterPro" id="IPR017261">
    <property type="entry name" value="DNA_mismatch_repair_MutS/MSH"/>
</dbReference>
<feature type="transmembrane region" description="Helical" evidence="8">
    <location>
        <begin position="1428"/>
        <end position="1446"/>
    </location>
</feature>
<evidence type="ECO:0000256" key="7">
    <source>
        <dbReference type="SAM" id="MobiDB-lite"/>
    </source>
</evidence>
<dbReference type="Pfam" id="PF01624">
    <property type="entry name" value="MutS_I"/>
    <property type="match status" value="1"/>
</dbReference>
<comment type="function">
    <text evidence="6">Component of the post-replicative DNA mismatch repair system (MMR).</text>
</comment>
<protein>
    <recommendedName>
        <fullName evidence="6">DNA mismatch repair protein</fullName>
    </recommendedName>
</protein>
<reference evidence="11" key="1">
    <citation type="journal article" date="2020" name="bioRxiv">
        <title>Hybrid origin of Populus tomentosa Carr. identified through genome sequencing and phylogenomic analysis.</title>
        <authorList>
            <person name="An X."/>
            <person name="Gao K."/>
            <person name="Chen Z."/>
            <person name="Li J."/>
            <person name="Yang X."/>
            <person name="Yang X."/>
            <person name="Zhou J."/>
            <person name="Guo T."/>
            <person name="Zhao T."/>
            <person name="Huang S."/>
            <person name="Miao D."/>
            <person name="Khan W.U."/>
            <person name="Rao P."/>
            <person name="Ye M."/>
            <person name="Lei B."/>
            <person name="Liao W."/>
            <person name="Wang J."/>
            <person name="Ji L."/>
            <person name="Li Y."/>
            <person name="Guo B."/>
            <person name="Mustafa N.S."/>
            <person name="Li S."/>
            <person name="Yun Q."/>
            <person name="Keller S.R."/>
            <person name="Mao J."/>
            <person name="Zhang R."/>
            <person name="Strauss S.H."/>
        </authorList>
    </citation>
    <scope>NUCLEOTIDE SEQUENCE</scope>
    <source>
        <strain evidence="11">GM15</strain>
        <tissue evidence="11">Leaf</tissue>
    </source>
</reference>
<dbReference type="PANTHER" id="PTHR11361:SF150">
    <property type="entry name" value="DNA MISMATCH REPAIR PROTEIN MSH6"/>
    <property type="match status" value="1"/>
</dbReference>
<evidence type="ECO:0000256" key="6">
    <source>
        <dbReference type="PIRNR" id="PIRNR037677"/>
    </source>
</evidence>
<keyword evidence="5 6" id="KW-0238">DNA-binding</keyword>
<dbReference type="Pfam" id="PF00488">
    <property type="entry name" value="MutS_V"/>
    <property type="match status" value="2"/>
</dbReference>
<feature type="compositionally biased region" description="Acidic residues" evidence="7">
    <location>
        <begin position="209"/>
        <end position="224"/>
    </location>
</feature>
<dbReference type="InterPro" id="IPR007861">
    <property type="entry name" value="DNA_mismatch_repair_MutS_clamp"/>
</dbReference>
<keyword evidence="2 6" id="KW-0547">Nucleotide-binding</keyword>
<feature type="compositionally biased region" description="Basic residues" evidence="7">
    <location>
        <begin position="228"/>
        <end position="240"/>
    </location>
</feature>
<evidence type="ECO:0000259" key="9">
    <source>
        <dbReference type="SMART" id="SM00533"/>
    </source>
</evidence>
<feature type="region of interest" description="Disordered" evidence="7">
    <location>
        <begin position="1"/>
        <end position="94"/>
    </location>
</feature>
<dbReference type="InterPro" id="IPR045076">
    <property type="entry name" value="MutS"/>
</dbReference>
<dbReference type="PANTHER" id="PTHR11361">
    <property type="entry name" value="DNA MISMATCH REPAIR PROTEIN MUTS FAMILY MEMBER"/>
    <property type="match status" value="1"/>
</dbReference>
<accession>A0A8X7YGV2</accession>
<gene>
    <name evidence="11" type="ORF">POTOM_046875</name>
</gene>
<dbReference type="Proteomes" id="UP000886885">
    <property type="component" value="Chromosome 14A"/>
</dbReference>
<evidence type="ECO:0000256" key="4">
    <source>
        <dbReference type="ARBA" id="ARBA00022840"/>
    </source>
</evidence>
<dbReference type="Pfam" id="PF05190">
    <property type="entry name" value="MutS_IV"/>
    <property type="match status" value="1"/>
</dbReference>
<evidence type="ECO:0000256" key="1">
    <source>
        <dbReference type="ARBA" id="ARBA00006271"/>
    </source>
</evidence>
<evidence type="ECO:0000256" key="3">
    <source>
        <dbReference type="ARBA" id="ARBA00022763"/>
    </source>
</evidence>
<feature type="domain" description="DNA mismatch repair protein MutS core" evidence="9">
    <location>
        <begin position="683"/>
        <end position="1064"/>
    </location>
</feature>
<evidence type="ECO:0000256" key="5">
    <source>
        <dbReference type="ARBA" id="ARBA00023125"/>
    </source>
</evidence>
<dbReference type="EMBL" id="JAAWWB010000027">
    <property type="protein sequence ID" value="KAG6749805.1"/>
    <property type="molecule type" value="Genomic_DNA"/>
</dbReference>
<dbReference type="InterPro" id="IPR007696">
    <property type="entry name" value="DNA_mismatch_repair_MutS_core"/>
</dbReference>
<dbReference type="GO" id="GO:0030983">
    <property type="term" value="F:mismatched DNA binding"/>
    <property type="evidence" value="ECO:0007669"/>
    <property type="project" value="InterPro"/>
</dbReference>
<dbReference type="InterPro" id="IPR000432">
    <property type="entry name" value="DNA_mismatch_repair_MutS_C"/>
</dbReference>
<dbReference type="FunFam" id="3.40.1170.10:FF:000002">
    <property type="entry name" value="DNA mismatch repair protein"/>
    <property type="match status" value="1"/>
</dbReference>
<evidence type="ECO:0000256" key="8">
    <source>
        <dbReference type="SAM" id="Phobius"/>
    </source>
</evidence>
<dbReference type="GO" id="GO:0005524">
    <property type="term" value="F:ATP binding"/>
    <property type="evidence" value="ECO:0007669"/>
    <property type="project" value="UniProtKB-KW"/>
</dbReference>
<feature type="compositionally biased region" description="Gly residues" evidence="7">
    <location>
        <begin position="183"/>
        <end position="193"/>
    </location>
</feature>
<evidence type="ECO:0000313" key="12">
    <source>
        <dbReference type="Proteomes" id="UP000886885"/>
    </source>
</evidence>
<dbReference type="GO" id="GO:0006298">
    <property type="term" value="P:mismatch repair"/>
    <property type="evidence" value="ECO:0007669"/>
    <property type="project" value="InterPro"/>
</dbReference>
<keyword evidence="8" id="KW-0472">Membrane</keyword>
<dbReference type="CDD" id="cd20404">
    <property type="entry name" value="Tudor_Agenet_AtEML-like"/>
    <property type="match status" value="1"/>
</dbReference>
<keyword evidence="3 6" id="KW-0227">DNA damage</keyword>
<dbReference type="GO" id="GO:0005634">
    <property type="term" value="C:nucleus"/>
    <property type="evidence" value="ECO:0007669"/>
    <property type="project" value="TreeGrafter"/>
</dbReference>
<dbReference type="SMART" id="SM00533">
    <property type="entry name" value="MUTSd"/>
    <property type="match status" value="1"/>
</dbReference>
<feature type="region of interest" description="Disordered" evidence="7">
    <location>
        <begin position="172"/>
        <end position="266"/>
    </location>
</feature>
<dbReference type="GO" id="GO:0140664">
    <property type="term" value="F:ATP-dependent DNA damage sensor activity"/>
    <property type="evidence" value="ECO:0007669"/>
    <property type="project" value="InterPro"/>
</dbReference>
<comment type="similarity">
    <text evidence="1 6">Belongs to the DNA mismatch repair MutS family.</text>
</comment>
<feature type="compositionally biased region" description="Basic and acidic residues" evidence="7">
    <location>
        <begin position="246"/>
        <end position="261"/>
    </location>
</feature>
<dbReference type="OrthoDB" id="10252754at2759"/>
<organism evidence="11 12">
    <name type="scientific">Populus tomentosa</name>
    <name type="common">Chinese white poplar</name>
    <dbReference type="NCBI Taxonomy" id="118781"/>
    <lineage>
        <taxon>Eukaryota</taxon>
        <taxon>Viridiplantae</taxon>
        <taxon>Streptophyta</taxon>
        <taxon>Embryophyta</taxon>
        <taxon>Tracheophyta</taxon>
        <taxon>Spermatophyta</taxon>
        <taxon>Magnoliopsida</taxon>
        <taxon>eudicotyledons</taxon>
        <taxon>Gunneridae</taxon>
        <taxon>Pentapetalae</taxon>
        <taxon>rosids</taxon>
        <taxon>fabids</taxon>
        <taxon>Malpighiales</taxon>
        <taxon>Salicaceae</taxon>
        <taxon>Saliceae</taxon>
        <taxon>Populus</taxon>
    </lineage>
</organism>
<dbReference type="SMART" id="SM00534">
    <property type="entry name" value="MUTSac"/>
    <property type="match status" value="1"/>
</dbReference>
<keyword evidence="12" id="KW-1185">Reference proteome</keyword>